<dbReference type="GO" id="GO:0016628">
    <property type="term" value="F:oxidoreductase activity, acting on the CH-CH group of donors, NAD or NADP as acceptor"/>
    <property type="evidence" value="ECO:0007669"/>
    <property type="project" value="InterPro"/>
</dbReference>
<sequence>MTQNKTLIYKKIPTTSLVAGEHLVVEDRPIDLNEGPPEGGLVAEVLYASFDPYLRGRMRDPSVKHYAPAFELNKPVPEFTISRVLKSDHAGFEEGSIIYANFPIAEYVRATKDLLVNARKINNPHNLDLALFLGPLGMPGLTAWSALYRIGQPQKGETIFVSSAAGAVGQVVGQIAKREGLTVIGSVGSDEKLEFITKELGFDSGFNYKKENPIDALPRLAPNGIDIYFENVGGDHLEAALAHLNTEGRIPMCGMIGDYNKPVEERVGIKGLRNVISKQLTLQGFLVFNPKFGPAYFKEHQEKFQQWLAEGSVKAKLHITDGIDRAPEGLVGIFKGENFGKAVLKIKS</sequence>
<dbReference type="Gene3D" id="3.40.50.720">
    <property type="entry name" value="NAD(P)-binding Rossmann-like Domain"/>
    <property type="match status" value="1"/>
</dbReference>
<dbReference type="InterPro" id="IPR041694">
    <property type="entry name" value="ADH_N_2"/>
</dbReference>
<evidence type="ECO:0000256" key="4">
    <source>
        <dbReference type="ARBA" id="ARBA00083301"/>
    </source>
</evidence>
<dbReference type="FunFam" id="3.40.50.720:FF:000121">
    <property type="entry name" value="Prostaglandin reductase 2"/>
    <property type="match status" value="1"/>
</dbReference>
<keyword evidence="2" id="KW-0560">Oxidoreductase</keyword>
<gene>
    <name evidence="6" type="ORF">BN869_000011783_1</name>
</gene>
<comment type="pathway">
    <text evidence="1">Mycotoxin biosynthesis.</text>
</comment>
<dbReference type="InterPro" id="IPR013149">
    <property type="entry name" value="ADH-like_C"/>
</dbReference>
<dbReference type="EMBL" id="CDPU01000056">
    <property type="protein sequence ID" value="CEO55725.1"/>
    <property type="molecule type" value="Genomic_DNA"/>
</dbReference>
<dbReference type="InterPro" id="IPR011032">
    <property type="entry name" value="GroES-like_sf"/>
</dbReference>
<dbReference type="SMART" id="SM00829">
    <property type="entry name" value="PKS_ER"/>
    <property type="match status" value="1"/>
</dbReference>
<protein>
    <recommendedName>
        <fullName evidence="3">Dehydrogenase FUB6</fullName>
    </recommendedName>
    <alternativeName>
        <fullName evidence="4">Fusaric acid biosynthesis protein 6</fullName>
    </alternativeName>
</protein>
<organism evidence="6">
    <name type="scientific">Bionectria ochroleuca</name>
    <name type="common">Gliocladium roseum</name>
    <dbReference type="NCBI Taxonomy" id="29856"/>
    <lineage>
        <taxon>Eukaryota</taxon>
        <taxon>Fungi</taxon>
        <taxon>Dikarya</taxon>
        <taxon>Ascomycota</taxon>
        <taxon>Pezizomycotina</taxon>
        <taxon>Sordariomycetes</taxon>
        <taxon>Hypocreomycetidae</taxon>
        <taxon>Hypocreales</taxon>
        <taxon>Bionectriaceae</taxon>
        <taxon>Clonostachys</taxon>
    </lineage>
</organism>
<name>A0A0B7KLL6_BIOOC</name>
<dbReference type="PANTHER" id="PTHR43205:SF7">
    <property type="entry name" value="PROSTAGLANDIN REDUCTASE 1"/>
    <property type="match status" value="1"/>
</dbReference>
<evidence type="ECO:0000256" key="2">
    <source>
        <dbReference type="ARBA" id="ARBA00023002"/>
    </source>
</evidence>
<dbReference type="SUPFAM" id="SSF50129">
    <property type="entry name" value="GroES-like"/>
    <property type="match status" value="1"/>
</dbReference>
<proteinExistence type="predicted"/>
<evidence type="ECO:0000313" key="6">
    <source>
        <dbReference type="EMBL" id="CEO55725.1"/>
    </source>
</evidence>
<evidence type="ECO:0000256" key="3">
    <source>
        <dbReference type="ARBA" id="ARBA00069006"/>
    </source>
</evidence>
<reference evidence="6" key="1">
    <citation type="submission" date="2015-01" db="EMBL/GenBank/DDBJ databases">
        <authorList>
            <person name="Durling Mikael"/>
        </authorList>
    </citation>
    <scope>NUCLEOTIDE SEQUENCE</scope>
</reference>
<feature type="domain" description="Enoyl reductase (ER)" evidence="5">
    <location>
        <begin position="20"/>
        <end position="344"/>
    </location>
</feature>
<dbReference type="Gene3D" id="3.90.180.10">
    <property type="entry name" value="Medium-chain alcohol dehydrogenases, catalytic domain"/>
    <property type="match status" value="1"/>
</dbReference>
<dbReference type="PANTHER" id="PTHR43205">
    <property type="entry name" value="PROSTAGLANDIN REDUCTASE"/>
    <property type="match status" value="1"/>
</dbReference>
<dbReference type="SUPFAM" id="SSF51735">
    <property type="entry name" value="NAD(P)-binding Rossmann-fold domains"/>
    <property type="match status" value="1"/>
</dbReference>
<dbReference type="InterPro" id="IPR045010">
    <property type="entry name" value="MDR_fam"/>
</dbReference>
<dbReference type="InterPro" id="IPR036291">
    <property type="entry name" value="NAD(P)-bd_dom_sf"/>
</dbReference>
<evidence type="ECO:0000259" key="5">
    <source>
        <dbReference type="SMART" id="SM00829"/>
    </source>
</evidence>
<dbReference type="CDD" id="cd05288">
    <property type="entry name" value="PGDH"/>
    <property type="match status" value="1"/>
</dbReference>
<dbReference type="Pfam" id="PF00107">
    <property type="entry name" value="ADH_zinc_N"/>
    <property type="match status" value="1"/>
</dbReference>
<accession>A0A0B7KLL6</accession>
<dbReference type="Pfam" id="PF16884">
    <property type="entry name" value="ADH_N_2"/>
    <property type="match status" value="1"/>
</dbReference>
<evidence type="ECO:0000256" key="1">
    <source>
        <dbReference type="ARBA" id="ARBA00004685"/>
    </source>
</evidence>
<dbReference type="InterPro" id="IPR020843">
    <property type="entry name" value="ER"/>
</dbReference>
<dbReference type="AlphaFoldDB" id="A0A0B7KLL6"/>